<keyword evidence="6 10" id="KW-0067">ATP-binding</keyword>
<evidence type="ECO:0000256" key="6">
    <source>
        <dbReference type="ARBA" id="ARBA00022840"/>
    </source>
</evidence>
<dbReference type="GO" id="GO:0004818">
    <property type="term" value="F:glutamate-tRNA ligase activity"/>
    <property type="evidence" value="ECO:0007669"/>
    <property type="project" value="UniProtKB-EC"/>
</dbReference>
<name>A0A1D2AB35_AUXPR</name>
<keyword evidence="8 10" id="KW-0030">Aminoacyl-tRNA synthetase</keyword>
<dbReference type="InterPro" id="IPR045462">
    <property type="entry name" value="aa-tRNA-synth_I_cd-bd"/>
</dbReference>
<dbReference type="FunFam" id="3.40.50.620:FF:000045">
    <property type="entry name" value="Glutamate--tRNA ligase, mitochondrial"/>
    <property type="match status" value="1"/>
</dbReference>
<feature type="domain" description="Glutamyl/glutaminyl-tRNA synthetase class Ib catalytic" evidence="11">
    <location>
        <begin position="98"/>
        <end position="415"/>
    </location>
</feature>
<dbReference type="InterPro" id="IPR000924">
    <property type="entry name" value="Glu/Gln-tRNA-synth"/>
</dbReference>
<organism evidence="13">
    <name type="scientific">Auxenochlorella protothecoides</name>
    <name type="common">Green microalga</name>
    <name type="synonym">Chlorella protothecoides</name>
    <dbReference type="NCBI Taxonomy" id="3075"/>
    <lineage>
        <taxon>Eukaryota</taxon>
        <taxon>Viridiplantae</taxon>
        <taxon>Chlorophyta</taxon>
        <taxon>core chlorophytes</taxon>
        <taxon>Trebouxiophyceae</taxon>
        <taxon>Chlorellales</taxon>
        <taxon>Chlorellaceae</taxon>
        <taxon>Auxenochlorella</taxon>
    </lineage>
</organism>
<comment type="similarity">
    <text evidence="2">Belongs to the class-I aminoacyl-tRNA synthetase family. Glutamate--tRNA ligase type 1 subfamily.</text>
</comment>
<evidence type="ECO:0000256" key="5">
    <source>
        <dbReference type="ARBA" id="ARBA00022741"/>
    </source>
</evidence>
<dbReference type="GO" id="GO:0048608">
    <property type="term" value="P:reproductive structure development"/>
    <property type="evidence" value="ECO:0007669"/>
    <property type="project" value="UniProtKB-ARBA"/>
</dbReference>
<dbReference type="Gene3D" id="1.10.10.350">
    <property type="match status" value="1"/>
</dbReference>
<dbReference type="Gene3D" id="3.40.50.620">
    <property type="entry name" value="HUPs"/>
    <property type="match status" value="1"/>
</dbReference>
<dbReference type="CDD" id="cd00808">
    <property type="entry name" value="GluRS_core"/>
    <property type="match status" value="1"/>
</dbReference>
<evidence type="ECO:0000256" key="3">
    <source>
        <dbReference type="ARBA" id="ARBA00012835"/>
    </source>
</evidence>
<accession>A0A1D2AB35</accession>
<dbReference type="InterPro" id="IPR049940">
    <property type="entry name" value="GluQ/Sye"/>
</dbReference>
<dbReference type="InterPro" id="IPR033910">
    <property type="entry name" value="GluRS_core"/>
</dbReference>
<evidence type="ECO:0000256" key="8">
    <source>
        <dbReference type="ARBA" id="ARBA00023146"/>
    </source>
</evidence>
<dbReference type="InterPro" id="IPR008925">
    <property type="entry name" value="aa_tRNA-synth_I_cd-bd_sf"/>
</dbReference>
<comment type="subcellular location">
    <subcellularLocation>
        <location evidence="1">Mitochondrion</location>
    </subcellularLocation>
</comment>
<dbReference type="InterPro" id="IPR001412">
    <property type="entry name" value="aa-tRNA-synth_I_CS"/>
</dbReference>
<dbReference type="GO" id="GO:0008270">
    <property type="term" value="F:zinc ion binding"/>
    <property type="evidence" value="ECO:0007669"/>
    <property type="project" value="InterPro"/>
</dbReference>
<evidence type="ECO:0000313" key="13">
    <source>
        <dbReference type="EMBL" id="JAT76404.1"/>
    </source>
</evidence>
<keyword evidence="7 10" id="KW-0648">Protein biosynthesis</keyword>
<gene>
    <name evidence="13" type="ORF">g.72161</name>
</gene>
<dbReference type="GO" id="GO:0005739">
    <property type="term" value="C:mitochondrion"/>
    <property type="evidence" value="ECO:0007669"/>
    <property type="project" value="UniProtKB-SubCell"/>
</dbReference>
<dbReference type="InterPro" id="IPR020058">
    <property type="entry name" value="Glu/Gln-tRNA-synth_Ib_cat-dom"/>
</dbReference>
<dbReference type="Pfam" id="PF00749">
    <property type="entry name" value="tRNA-synt_1c"/>
    <property type="match status" value="1"/>
</dbReference>
<evidence type="ECO:0000256" key="7">
    <source>
        <dbReference type="ARBA" id="ARBA00022917"/>
    </source>
</evidence>
<evidence type="ECO:0000256" key="1">
    <source>
        <dbReference type="ARBA" id="ARBA00004173"/>
    </source>
</evidence>
<feature type="domain" description="Aminoacyl-tRNA synthetase class I anticodon-binding" evidence="12">
    <location>
        <begin position="449"/>
        <end position="567"/>
    </location>
</feature>
<evidence type="ECO:0000256" key="2">
    <source>
        <dbReference type="ARBA" id="ARBA00007894"/>
    </source>
</evidence>
<evidence type="ECO:0000256" key="4">
    <source>
        <dbReference type="ARBA" id="ARBA00022598"/>
    </source>
</evidence>
<dbReference type="GO" id="GO:0005524">
    <property type="term" value="F:ATP binding"/>
    <property type="evidence" value="ECO:0007669"/>
    <property type="project" value="UniProtKB-KW"/>
</dbReference>
<dbReference type="SUPFAM" id="SSF48163">
    <property type="entry name" value="An anticodon-binding domain of class I aminoacyl-tRNA synthetases"/>
    <property type="match status" value="1"/>
</dbReference>
<dbReference type="PROSITE" id="PS00178">
    <property type="entry name" value="AA_TRNA_LIGASE_I"/>
    <property type="match status" value="1"/>
</dbReference>
<dbReference type="PANTHER" id="PTHR43311:SF2">
    <property type="entry name" value="GLUTAMATE--TRNA LIGASE, MITOCHONDRIAL-RELATED"/>
    <property type="match status" value="1"/>
</dbReference>
<reference evidence="13" key="1">
    <citation type="submission" date="2015-08" db="EMBL/GenBank/DDBJ databases">
        <authorList>
            <person name="Babu N.S."/>
            <person name="Beckwith C.J."/>
            <person name="Beseler K.G."/>
            <person name="Brison A."/>
            <person name="Carone J.V."/>
            <person name="Caskin T.P."/>
            <person name="Diamond M."/>
            <person name="Durham M.E."/>
            <person name="Foxe J.M."/>
            <person name="Go M."/>
            <person name="Henderson B.A."/>
            <person name="Jones I.B."/>
            <person name="McGettigan J.A."/>
            <person name="Micheletti S.J."/>
            <person name="Nasrallah M.E."/>
            <person name="Ortiz D."/>
            <person name="Piller C.R."/>
            <person name="Privatt S.R."/>
            <person name="Schneider S.L."/>
            <person name="Sharp S."/>
            <person name="Smith T.C."/>
            <person name="Stanton J.D."/>
            <person name="Ullery H.E."/>
            <person name="Wilson R.J."/>
            <person name="Serrano M.G."/>
            <person name="Buck G."/>
            <person name="Lee V."/>
            <person name="Wang Y."/>
            <person name="Carvalho R."/>
            <person name="Voegtly L."/>
            <person name="Shi R."/>
            <person name="Duckworth R."/>
            <person name="Johnson A."/>
            <person name="Loviza R."/>
            <person name="Walstead R."/>
            <person name="Shah Z."/>
            <person name="Kiflezghi M."/>
            <person name="Wade K."/>
            <person name="Ball S.L."/>
            <person name="Bradley K.W."/>
            <person name="Asai D.J."/>
            <person name="Bowman C.A."/>
            <person name="Russell D.A."/>
            <person name="Pope W.H."/>
            <person name="Jacobs-Sera D."/>
            <person name="Hendrix R.W."/>
            <person name="Hatfull G.F."/>
        </authorList>
    </citation>
    <scope>NUCLEOTIDE SEQUENCE</scope>
</reference>
<sequence>LHCKGNTLQNIKLYIILHAMQALRSCCVRGVAPVLSSQGVRSSTCALPTTAWFLSTPAAPKVSKTCSTRCGVISRASASLAATDEQTRPAPSPTEGGKVRVRFAPSPTGNLHVGGARTALFNWLYAKNTHGEMVLRIEDTDAARSTAESEAAVLSDLKWLGLKWDEGPDVGGPHGPYRQSERREIYKEYVDKLVEQGLAYPCFCSDEELERQREEAEAAKQPPIYRGKWAQASKEEVEEQMRAGTPYCYRFRVPKDEVITIQDLIRGEVSWNTDTLGDFVVLRSNGLPVYNFCVAVDDALMKISHVIRAEEHLPNTLRQVLVYKALGFPLPQFGHVSLILAADKAKLSKRHGATSVGEFAGQGYLPTAMMNFLALLGWNDGTEREMFDARELSEAFSLDRITKSGAVFDTTKLAWMNGQYLRALPQEEMAQMVAEVGAAKGLLARPAVTPFVQAATELTHQSLELVNDAVTQIQWLLQYPLEETLASPDAAPFIEDGFADVARAVVAAHADGSLQAAITGGPDAYKSWIKGLGKSMKRKGKRLFMPVRIALTGSQAGPDVGQALRLLTLEDGDLAAGVTVVHLDDRIKALQAWLDARS</sequence>
<dbReference type="NCBIfam" id="TIGR00464">
    <property type="entry name" value="gltX_bact"/>
    <property type="match status" value="1"/>
</dbReference>
<evidence type="ECO:0000259" key="11">
    <source>
        <dbReference type="Pfam" id="PF00749"/>
    </source>
</evidence>
<dbReference type="EMBL" id="GDKF01002218">
    <property type="protein sequence ID" value="JAT76404.1"/>
    <property type="molecule type" value="Transcribed_RNA"/>
</dbReference>
<proteinExistence type="inferred from homology"/>
<evidence type="ECO:0000259" key="12">
    <source>
        <dbReference type="Pfam" id="PF19269"/>
    </source>
</evidence>
<dbReference type="GO" id="GO:0009791">
    <property type="term" value="P:post-embryonic development"/>
    <property type="evidence" value="ECO:0007669"/>
    <property type="project" value="UniProtKB-ARBA"/>
</dbReference>
<dbReference type="HAMAP" id="MF_00022">
    <property type="entry name" value="Glu_tRNA_synth_type1"/>
    <property type="match status" value="1"/>
</dbReference>
<evidence type="ECO:0000256" key="10">
    <source>
        <dbReference type="RuleBase" id="RU363037"/>
    </source>
</evidence>
<evidence type="ECO:0000256" key="9">
    <source>
        <dbReference type="ARBA" id="ARBA00030865"/>
    </source>
</evidence>
<dbReference type="Pfam" id="PF19269">
    <property type="entry name" value="Anticodon_2"/>
    <property type="match status" value="1"/>
</dbReference>
<dbReference type="SUPFAM" id="SSF52374">
    <property type="entry name" value="Nucleotidylyl transferase"/>
    <property type="match status" value="1"/>
</dbReference>
<dbReference type="InterPro" id="IPR014729">
    <property type="entry name" value="Rossmann-like_a/b/a_fold"/>
</dbReference>
<keyword evidence="4 10" id="KW-0436">Ligase</keyword>
<keyword evidence="5 10" id="KW-0547">Nucleotide-binding</keyword>
<dbReference type="InterPro" id="IPR004527">
    <property type="entry name" value="Glu-tRNA-ligase_bac/mito"/>
</dbReference>
<dbReference type="EC" id="6.1.1.17" evidence="3"/>
<dbReference type="InterPro" id="IPR020751">
    <property type="entry name" value="aa-tRNA-synth_I_codon-bd_sub2"/>
</dbReference>
<dbReference type="GO" id="GO:0000049">
    <property type="term" value="F:tRNA binding"/>
    <property type="evidence" value="ECO:0007669"/>
    <property type="project" value="InterPro"/>
</dbReference>
<protein>
    <recommendedName>
        <fullName evidence="3">glutamate--tRNA ligase</fullName>
        <ecNumber evidence="3">6.1.1.17</ecNumber>
    </recommendedName>
    <alternativeName>
        <fullName evidence="9">Glutamyl-tRNA synthetase</fullName>
    </alternativeName>
</protein>
<dbReference type="PRINTS" id="PR00987">
    <property type="entry name" value="TRNASYNTHGLU"/>
</dbReference>
<feature type="non-terminal residue" evidence="13">
    <location>
        <position position="1"/>
    </location>
</feature>
<dbReference type="PANTHER" id="PTHR43311">
    <property type="entry name" value="GLUTAMATE--TRNA LIGASE"/>
    <property type="match status" value="1"/>
</dbReference>
<dbReference type="GO" id="GO:0006424">
    <property type="term" value="P:glutamyl-tRNA aminoacylation"/>
    <property type="evidence" value="ECO:0007669"/>
    <property type="project" value="InterPro"/>
</dbReference>
<dbReference type="AlphaFoldDB" id="A0A1D2AB35"/>